<dbReference type="AlphaFoldDB" id="A0A9X0CGU1"/>
<dbReference type="EMBL" id="MU827444">
    <property type="protein sequence ID" value="KAJ7348789.1"/>
    <property type="molecule type" value="Genomic_DNA"/>
</dbReference>
<feature type="non-terminal residue" evidence="1">
    <location>
        <position position="1"/>
    </location>
</feature>
<evidence type="ECO:0000313" key="2">
    <source>
        <dbReference type="Proteomes" id="UP001163046"/>
    </source>
</evidence>
<sequence>MACLSADNREKKRQQKQIDEEDVWFRVCRRTTFLAQKPGTINLLQEYELWYTGS</sequence>
<comment type="caution">
    <text evidence="1">The sequence shown here is derived from an EMBL/GenBank/DDBJ whole genome shotgun (WGS) entry which is preliminary data.</text>
</comment>
<keyword evidence="2" id="KW-1185">Reference proteome</keyword>
<accession>A0A9X0CGU1</accession>
<name>A0A9X0CGU1_9CNID</name>
<reference evidence="1" key="1">
    <citation type="submission" date="2023-01" db="EMBL/GenBank/DDBJ databases">
        <title>Genome assembly of the deep-sea coral Lophelia pertusa.</title>
        <authorList>
            <person name="Herrera S."/>
            <person name="Cordes E."/>
        </authorList>
    </citation>
    <scope>NUCLEOTIDE SEQUENCE</scope>
    <source>
        <strain evidence="1">USNM1676648</strain>
        <tissue evidence="1">Polyp</tissue>
    </source>
</reference>
<evidence type="ECO:0000313" key="1">
    <source>
        <dbReference type="EMBL" id="KAJ7348789.1"/>
    </source>
</evidence>
<proteinExistence type="predicted"/>
<gene>
    <name evidence="1" type="ORF">OS493_039010</name>
</gene>
<organism evidence="1 2">
    <name type="scientific">Desmophyllum pertusum</name>
    <dbReference type="NCBI Taxonomy" id="174260"/>
    <lineage>
        <taxon>Eukaryota</taxon>
        <taxon>Metazoa</taxon>
        <taxon>Cnidaria</taxon>
        <taxon>Anthozoa</taxon>
        <taxon>Hexacorallia</taxon>
        <taxon>Scleractinia</taxon>
        <taxon>Caryophylliina</taxon>
        <taxon>Caryophylliidae</taxon>
        <taxon>Desmophyllum</taxon>
    </lineage>
</organism>
<protein>
    <submittedName>
        <fullName evidence="1">Uncharacterized protein</fullName>
    </submittedName>
</protein>
<dbReference type="Proteomes" id="UP001163046">
    <property type="component" value="Unassembled WGS sequence"/>
</dbReference>